<proteinExistence type="inferred from homology"/>
<evidence type="ECO:0000256" key="1">
    <source>
        <dbReference type="ARBA" id="ARBA00001917"/>
    </source>
</evidence>
<dbReference type="Pfam" id="PF00724">
    <property type="entry name" value="Oxidored_FMN"/>
    <property type="match status" value="1"/>
</dbReference>
<dbReference type="FunFam" id="3.20.20.70:FF:000059">
    <property type="entry name" value="N-ethylmaleimide reductase, FMN-linked"/>
    <property type="match status" value="1"/>
</dbReference>
<dbReference type="OrthoDB" id="9804454at2"/>
<comment type="caution">
    <text evidence="5">The sequence shown here is derived from an EMBL/GenBank/DDBJ whole genome shotgun (WGS) entry which is preliminary data.</text>
</comment>
<dbReference type="GO" id="GO:0010181">
    <property type="term" value="F:FMN binding"/>
    <property type="evidence" value="ECO:0007669"/>
    <property type="project" value="InterPro"/>
</dbReference>
<evidence type="ECO:0000256" key="2">
    <source>
        <dbReference type="ARBA" id="ARBA00005979"/>
    </source>
</evidence>
<keyword evidence="3" id="KW-0560">Oxidoreductase</keyword>
<comment type="cofactor">
    <cofactor evidence="1">
        <name>FMN</name>
        <dbReference type="ChEBI" id="CHEBI:58210"/>
    </cofactor>
</comment>
<evidence type="ECO:0000256" key="3">
    <source>
        <dbReference type="ARBA" id="ARBA00023002"/>
    </source>
</evidence>
<dbReference type="RefSeq" id="WP_114441286.1">
    <property type="nucleotide sequence ID" value="NZ_QOZG01000006.1"/>
</dbReference>
<protein>
    <submittedName>
        <fullName evidence="5">Alkene reductase</fullName>
    </submittedName>
</protein>
<dbReference type="InterPro" id="IPR045247">
    <property type="entry name" value="Oye-like"/>
</dbReference>
<evidence type="ECO:0000313" key="6">
    <source>
        <dbReference type="Proteomes" id="UP000253420"/>
    </source>
</evidence>
<sequence>MAVDLFSAFQLNDLMLSSRMVMAPMTRNRADGSGNVTPTMVTHYEQRATAGLIISESTPVSAQAVGYPYTPGLFADTHVTSWLRLTNAVHSSGGRIFVQLQHCGRISHPSLQPGDAIPVAPSPIRPSGKAVTYVGMQDFVTPRALTVEEIPGLVTQFRHAAELAKRAGFDGIEIHGANGYLIDQFLRDGSNRRGDAYGGSVGNRMRLLNEILDAVNEVWPAGRIGVRLTPENSFNAMVDSDPQAHFEYIIRELSTRGLAYIHVLQGDMSKKTSAVDYRALRSCFAGTYIANNGYDVEHAKQAIASGDADLVAFGLPFLANPDLVRRYRQGLPLNIADPTTFYGGDDAGYTDYPFFTGGEASAA</sequence>
<dbReference type="PANTHER" id="PTHR22893:SF91">
    <property type="entry name" value="NADPH DEHYDROGENASE 2-RELATED"/>
    <property type="match status" value="1"/>
</dbReference>
<comment type="similarity">
    <text evidence="2">Belongs to the NADH:flavin oxidoreductase/NADH oxidase family.</text>
</comment>
<dbReference type="InterPro" id="IPR001155">
    <property type="entry name" value="OxRdtase_FMN_N"/>
</dbReference>
<dbReference type="SUPFAM" id="SSF51395">
    <property type="entry name" value="FMN-linked oxidoreductases"/>
    <property type="match status" value="1"/>
</dbReference>
<feature type="domain" description="NADH:flavin oxidoreductase/NADH oxidase N-terminal" evidence="4">
    <location>
        <begin position="4"/>
        <end position="334"/>
    </location>
</feature>
<dbReference type="Gene3D" id="3.20.20.70">
    <property type="entry name" value="Aldolase class I"/>
    <property type="match status" value="1"/>
</dbReference>
<dbReference type="AlphaFoldDB" id="A0A368K307"/>
<dbReference type="PANTHER" id="PTHR22893">
    <property type="entry name" value="NADH OXIDOREDUCTASE-RELATED"/>
    <property type="match status" value="1"/>
</dbReference>
<evidence type="ECO:0000259" key="4">
    <source>
        <dbReference type="Pfam" id="PF00724"/>
    </source>
</evidence>
<dbReference type="EMBL" id="QOZG01000006">
    <property type="protein sequence ID" value="RCS22782.1"/>
    <property type="molecule type" value="Genomic_DNA"/>
</dbReference>
<dbReference type="GO" id="GO:0016628">
    <property type="term" value="F:oxidoreductase activity, acting on the CH-CH group of donors, NAD or NADP as acceptor"/>
    <property type="evidence" value="ECO:0007669"/>
    <property type="project" value="UniProtKB-ARBA"/>
</dbReference>
<dbReference type="InterPro" id="IPR013785">
    <property type="entry name" value="Aldolase_TIM"/>
</dbReference>
<reference evidence="5 6" key="1">
    <citation type="submission" date="2018-07" db="EMBL/GenBank/DDBJ databases">
        <title>The draft genome of Phyllobacterium salinisoli.</title>
        <authorList>
            <person name="Liu L."/>
            <person name="Li L."/>
            <person name="Zhang X."/>
            <person name="Liang L."/>
        </authorList>
    </citation>
    <scope>NUCLEOTIDE SEQUENCE [LARGE SCALE GENOMIC DNA]</scope>
    <source>
        <strain evidence="5 6">LLAN61</strain>
    </source>
</reference>
<dbReference type="GO" id="GO:0005829">
    <property type="term" value="C:cytosol"/>
    <property type="evidence" value="ECO:0007669"/>
    <property type="project" value="UniProtKB-ARBA"/>
</dbReference>
<dbReference type="Proteomes" id="UP000253420">
    <property type="component" value="Unassembled WGS sequence"/>
</dbReference>
<dbReference type="CDD" id="cd02933">
    <property type="entry name" value="OYE_like_FMN"/>
    <property type="match status" value="1"/>
</dbReference>
<name>A0A368K307_9HYPH</name>
<keyword evidence="6" id="KW-1185">Reference proteome</keyword>
<evidence type="ECO:0000313" key="5">
    <source>
        <dbReference type="EMBL" id="RCS22782.1"/>
    </source>
</evidence>
<accession>A0A368K307</accession>
<gene>
    <name evidence="5" type="ORF">DUT91_14830</name>
</gene>
<organism evidence="5 6">
    <name type="scientific">Phyllobacterium salinisoli</name>
    <dbReference type="NCBI Taxonomy" id="1899321"/>
    <lineage>
        <taxon>Bacteria</taxon>
        <taxon>Pseudomonadati</taxon>
        <taxon>Pseudomonadota</taxon>
        <taxon>Alphaproteobacteria</taxon>
        <taxon>Hyphomicrobiales</taxon>
        <taxon>Phyllobacteriaceae</taxon>
        <taxon>Phyllobacterium</taxon>
    </lineage>
</organism>